<accession>A0AAF1D283</accession>
<evidence type="ECO:0000313" key="1">
    <source>
        <dbReference type="EMBL" id="QBQ01617.1"/>
    </source>
</evidence>
<evidence type="ECO:0000313" key="2">
    <source>
        <dbReference type="Proteomes" id="UP000831479"/>
    </source>
</evidence>
<dbReference type="InterPro" id="IPR016658">
    <property type="entry name" value="DNA_primase_LEF1"/>
</dbReference>
<name>A0AAF1D283_9BBAC</name>
<reference evidence="1" key="1">
    <citation type="journal article" date="2019" name="Genomics">
        <title>Genome sequence analysis and organization of the Hyphantria cunea granulovirus (HycuGV-Hc1) from Turkey.</title>
        <authorList>
            <person name="Gencer D."/>
            <person name="Bayramoglu Z."/>
            <person name="Nalcacioglu R."/>
            <person name="Demirbag Z."/>
            <person name="Demir I."/>
        </authorList>
    </citation>
    <scope>NUCLEOTIDE SEQUENCE</scope>
    <source>
        <strain evidence="1">Hc1</strain>
    </source>
</reference>
<keyword evidence="2" id="KW-1185">Reference proteome</keyword>
<gene>
    <name evidence="1" type="ORF">HycuGV_00064</name>
</gene>
<dbReference type="Gene3D" id="3.90.920.10">
    <property type="entry name" value="DNA primase, PRIM domain"/>
    <property type="match status" value="1"/>
</dbReference>
<protein>
    <submittedName>
        <fullName evidence="1">Lef-1</fullName>
    </submittedName>
</protein>
<proteinExistence type="predicted"/>
<sequence>MYNKDSLLKVWRAVPYNSHRYWAFKRENGTWFHSDSVHSTKQVYNNFEEFYHIITTLKVHDIHVKKTVMGGREWVIDVDHDETDPAKIALKNIVAHCTLVNFFGKDMCTKILFSGNRGLHVWLSCAPGKFDMDISPRLRSYYYDNVFKVPKNVNKVLLKPGSFLYCFFLTFNNTHVQRQIAKLYPNKIVSDHNWLLKEFYPIIDRQVFTSTKQIRAPYSYNSKGRQFSADHHYE</sequence>
<dbReference type="PIRSF" id="PIRSF016433">
    <property type="entry name" value="Viral_DNA_prim"/>
    <property type="match status" value="1"/>
</dbReference>
<dbReference type="Proteomes" id="UP000831479">
    <property type="component" value="Segment"/>
</dbReference>
<organism evidence="1 2">
    <name type="scientific">Hyphantria cunea granulovirus</name>
    <dbReference type="NCBI Taxonomy" id="307448"/>
    <lineage>
        <taxon>Viruses</taxon>
        <taxon>Viruses incertae sedis</taxon>
        <taxon>Naldaviricetes</taxon>
        <taxon>Lefavirales</taxon>
        <taxon>Baculoviridae</taxon>
        <taxon>Betabaculovirus</taxon>
        <taxon>Betabaculovirus hycuneae</taxon>
    </lineage>
</organism>
<dbReference type="SUPFAM" id="SSF56747">
    <property type="entry name" value="Prim-pol domain"/>
    <property type="match status" value="1"/>
</dbReference>
<dbReference type="EMBL" id="MH923363">
    <property type="protein sequence ID" value="QBQ01617.1"/>
    <property type="molecule type" value="Genomic_DNA"/>
</dbReference>